<feature type="transmembrane region" description="Helical" evidence="5">
    <location>
        <begin position="165"/>
        <end position="182"/>
    </location>
</feature>
<feature type="transmembrane region" description="Helical" evidence="5">
    <location>
        <begin position="189"/>
        <end position="206"/>
    </location>
</feature>
<evidence type="ECO:0000313" key="7">
    <source>
        <dbReference type="EMBL" id="MFD2730087.1"/>
    </source>
</evidence>
<evidence type="ECO:0000256" key="3">
    <source>
        <dbReference type="ARBA" id="ARBA00022989"/>
    </source>
</evidence>
<keyword evidence="2 5" id="KW-0812">Transmembrane</keyword>
<dbReference type="Proteomes" id="UP001597546">
    <property type="component" value="Unassembled WGS sequence"/>
</dbReference>
<feature type="transmembrane region" description="Helical" evidence="5">
    <location>
        <begin position="87"/>
        <end position="106"/>
    </location>
</feature>
<evidence type="ECO:0000313" key="8">
    <source>
        <dbReference type="Proteomes" id="UP001597546"/>
    </source>
</evidence>
<evidence type="ECO:0000259" key="6">
    <source>
        <dbReference type="Pfam" id="PF04932"/>
    </source>
</evidence>
<feature type="transmembrane region" description="Helical" evidence="5">
    <location>
        <begin position="212"/>
        <end position="228"/>
    </location>
</feature>
<feature type="transmembrane region" description="Helical" evidence="5">
    <location>
        <begin position="235"/>
        <end position="253"/>
    </location>
</feature>
<evidence type="ECO:0000256" key="4">
    <source>
        <dbReference type="ARBA" id="ARBA00023136"/>
    </source>
</evidence>
<evidence type="ECO:0000256" key="2">
    <source>
        <dbReference type="ARBA" id="ARBA00022692"/>
    </source>
</evidence>
<accession>A0ABW5TLA0</accession>
<dbReference type="PANTHER" id="PTHR37422:SF17">
    <property type="entry name" value="O-ANTIGEN LIGASE"/>
    <property type="match status" value="1"/>
</dbReference>
<dbReference type="GO" id="GO:0016874">
    <property type="term" value="F:ligase activity"/>
    <property type="evidence" value="ECO:0007669"/>
    <property type="project" value="UniProtKB-KW"/>
</dbReference>
<keyword evidence="8" id="KW-1185">Reference proteome</keyword>
<organism evidence="7 8">
    <name type="scientific">Pedobacter alpinus</name>
    <dbReference type="NCBI Taxonomy" id="1590643"/>
    <lineage>
        <taxon>Bacteria</taxon>
        <taxon>Pseudomonadati</taxon>
        <taxon>Bacteroidota</taxon>
        <taxon>Sphingobacteriia</taxon>
        <taxon>Sphingobacteriales</taxon>
        <taxon>Sphingobacteriaceae</taxon>
        <taxon>Pedobacter</taxon>
    </lineage>
</organism>
<dbReference type="EMBL" id="JBHULV010000001">
    <property type="protein sequence ID" value="MFD2730087.1"/>
    <property type="molecule type" value="Genomic_DNA"/>
</dbReference>
<comment type="subcellular location">
    <subcellularLocation>
        <location evidence="1">Membrane</location>
        <topology evidence="1">Multi-pass membrane protein</topology>
    </subcellularLocation>
</comment>
<dbReference type="Pfam" id="PF04932">
    <property type="entry name" value="Wzy_C"/>
    <property type="match status" value="1"/>
</dbReference>
<name>A0ABW5TLA0_9SPHI</name>
<feature type="transmembrane region" description="Helical" evidence="5">
    <location>
        <begin position="60"/>
        <end position="81"/>
    </location>
</feature>
<keyword evidence="4 5" id="KW-0472">Membrane</keyword>
<keyword evidence="3 5" id="KW-1133">Transmembrane helix</keyword>
<feature type="transmembrane region" description="Helical" evidence="5">
    <location>
        <begin position="335"/>
        <end position="355"/>
    </location>
</feature>
<comment type="caution">
    <text evidence="7">The sequence shown here is derived from an EMBL/GenBank/DDBJ whole genome shotgun (WGS) entry which is preliminary data.</text>
</comment>
<feature type="domain" description="O-antigen ligase-related" evidence="6">
    <location>
        <begin position="196"/>
        <end position="351"/>
    </location>
</feature>
<feature type="transmembrane region" description="Helical" evidence="5">
    <location>
        <begin position="118"/>
        <end position="139"/>
    </location>
</feature>
<dbReference type="InterPro" id="IPR051533">
    <property type="entry name" value="WaaL-like"/>
</dbReference>
<feature type="transmembrane region" description="Helical" evidence="5">
    <location>
        <begin position="362"/>
        <end position="381"/>
    </location>
</feature>
<keyword evidence="7" id="KW-0436">Ligase</keyword>
<sequence length="412" mass="48743">MPKFEHFLKNYFFTEKTFFSICLIFVFGLFFSRAILSISAVILFIFSITQYFLNPTKIKIRAVYFLFPLLYLAYIISGFYTDDFSQWRVHLIKNSVFLIIPIAFLFSKEINTKALNQLALWFIICCFVCLNVNTIEVLLNYDQFLIDVKDSKNIEAIIGPKHTELGLLIVISFVLLFYLYCIEKIKRNRLIFLFLMFIIFFEIHLIAYRFSILNIYLLIIIYCFKEFFIRKKFKYFLGILVLIGVIILGINTIPSVEKRLQNSIIDLKSITENENPNYQSVGQRWAAVKCAFEVIKAHPILGVSPADAKFEMQKQYEKNSYLLIPENRIFIHNQFIYLVLSFGIPFSLLFILFLTLEIYKKIKTNALFIWLIIPFVFHMMLENTLERQITINTFVFLFFMVNAIKQKPHQLI</sequence>
<dbReference type="PANTHER" id="PTHR37422">
    <property type="entry name" value="TEICHURONIC ACID BIOSYNTHESIS PROTEIN TUAE"/>
    <property type="match status" value="1"/>
</dbReference>
<dbReference type="RefSeq" id="WP_379100637.1">
    <property type="nucleotide sequence ID" value="NZ_JBHULV010000001.1"/>
</dbReference>
<dbReference type="InterPro" id="IPR007016">
    <property type="entry name" value="O-antigen_ligase-rel_domated"/>
</dbReference>
<feature type="transmembrane region" description="Helical" evidence="5">
    <location>
        <begin position="387"/>
        <end position="404"/>
    </location>
</feature>
<protein>
    <submittedName>
        <fullName evidence="7">O-antigen ligase family protein</fullName>
    </submittedName>
</protein>
<evidence type="ECO:0000256" key="5">
    <source>
        <dbReference type="SAM" id="Phobius"/>
    </source>
</evidence>
<proteinExistence type="predicted"/>
<evidence type="ECO:0000256" key="1">
    <source>
        <dbReference type="ARBA" id="ARBA00004141"/>
    </source>
</evidence>
<gene>
    <name evidence="7" type="ORF">ACFSSE_00060</name>
</gene>
<feature type="transmembrane region" description="Helical" evidence="5">
    <location>
        <begin position="18"/>
        <end position="48"/>
    </location>
</feature>
<reference evidence="8" key="1">
    <citation type="journal article" date="2019" name="Int. J. Syst. Evol. Microbiol.">
        <title>The Global Catalogue of Microorganisms (GCM) 10K type strain sequencing project: providing services to taxonomists for standard genome sequencing and annotation.</title>
        <authorList>
            <consortium name="The Broad Institute Genomics Platform"/>
            <consortium name="The Broad Institute Genome Sequencing Center for Infectious Disease"/>
            <person name="Wu L."/>
            <person name="Ma J."/>
        </authorList>
    </citation>
    <scope>NUCLEOTIDE SEQUENCE [LARGE SCALE GENOMIC DNA]</scope>
    <source>
        <strain evidence="8">KCTC 42456</strain>
    </source>
</reference>